<evidence type="ECO:0000313" key="2">
    <source>
        <dbReference type="EMBL" id="CAC5384165.1"/>
    </source>
</evidence>
<dbReference type="Pfam" id="PF14291">
    <property type="entry name" value="DUF4371"/>
    <property type="match status" value="1"/>
</dbReference>
<reference evidence="2 3" key="1">
    <citation type="submission" date="2020-06" db="EMBL/GenBank/DDBJ databases">
        <authorList>
            <person name="Li R."/>
            <person name="Bekaert M."/>
        </authorList>
    </citation>
    <scope>NUCLEOTIDE SEQUENCE [LARGE SCALE GENOMIC DNA]</scope>
    <source>
        <strain evidence="3">wild</strain>
    </source>
</reference>
<dbReference type="AlphaFoldDB" id="A0A6J8BJR6"/>
<dbReference type="PANTHER" id="PTHR45749">
    <property type="match status" value="1"/>
</dbReference>
<accession>A0A6J8BJR6</accession>
<dbReference type="OrthoDB" id="6158035at2759"/>
<organism evidence="2 3">
    <name type="scientific">Mytilus coruscus</name>
    <name type="common">Sea mussel</name>
    <dbReference type="NCBI Taxonomy" id="42192"/>
    <lineage>
        <taxon>Eukaryota</taxon>
        <taxon>Metazoa</taxon>
        <taxon>Spiralia</taxon>
        <taxon>Lophotrochozoa</taxon>
        <taxon>Mollusca</taxon>
        <taxon>Bivalvia</taxon>
        <taxon>Autobranchia</taxon>
        <taxon>Pteriomorphia</taxon>
        <taxon>Mytilida</taxon>
        <taxon>Mytiloidea</taxon>
        <taxon>Mytilidae</taxon>
        <taxon>Mytilinae</taxon>
        <taxon>Mytilus</taxon>
    </lineage>
</organism>
<protein>
    <recommendedName>
        <fullName evidence="1">DUF4371 domain-containing protein</fullName>
    </recommendedName>
</protein>
<dbReference type="InterPro" id="IPR025398">
    <property type="entry name" value="DUF4371"/>
</dbReference>
<dbReference type="PANTHER" id="PTHR45749:SF21">
    <property type="entry name" value="DUF4371 DOMAIN-CONTAINING PROTEIN"/>
    <property type="match status" value="1"/>
</dbReference>
<dbReference type="EMBL" id="CACVKT020003487">
    <property type="protein sequence ID" value="CAC5384165.1"/>
    <property type="molecule type" value="Genomic_DNA"/>
</dbReference>
<proteinExistence type="predicted"/>
<evidence type="ECO:0000259" key="1">
    <source>
        <dbReference type="Pfam" id="PF14291"/>
    </source>
</evidence>
<evidence type="ECO:0000313" key="3">
    <source>
        <dbReference type="Proteomes" id="UP000507470"/>
    </source>
</evidence>
<feature type="domain" description="DUF4371" evidence="1">
    <location>
        <begin position="44"/>
        <end position="223"/>
    </location>
</feature>
<sequence>MKDFVENKIETNCQNYKRNENTRDKSFVTTPVSDWSNIHNYIKRHERLESHSHNDQCSLHFVDVKESKTEPITSLLSTKASSTKYKEDIERNRHILSQIIDVLILCGRQNIAIRGYTPEKSNLMAILCHTAKQDEILKSHLDNQFAKFKFTSPDIQNEILTMCGEIVRNRIVRDCNKANFFALIGDEATEVSTKEQVSVCVRFADNIDSKILMREEFLGFARALATTGEVLADLFISTL</sequence>
<name>A0A6J8BJR6_MYTCO</name>
<keyword evidence="3" id="KW-1185">Reference proteome</keyword>
<dbReference type="Proteomes" id="UP000507470">
    <property type="component" value="Unassembled WGS sequence"/>
</dbReference>
<gene>
    <name evidence="2" type="ORF">MCOR_19838</name>
</gene>